<dbReference type="RefSeq" id="WP_161946157.1">
    <property type="nucleotide sequence ID" value="NZ_FMXO01000002.1"/>
</dbReference>
<dbReference type="OrthoDB" id="9804286at2"/>
<dbReference type="GO" id="GO:0061504">
    <property type="term" value="P:cyclic threonylcarbamoyladenosine biosynthetic process"/>
    <property type="evidence" value="ECO:0007669"/>
    <property type="project" value="TreeGrafter"/>
</dbReference>
<dbReference type="EMBL" id="FMXO01000002">
    <property type="protein sequence ID" value="SDB07835.1"/>
    <property type="molecule type" value="Genomic_DNA"/>
</dbReference>
<dbReference type="STRING" id="617002.SAMN05660653_00339"/>
<dbReference type="PANTHER" id="PTHR43267:SF1">
    <property type="entry name" value="TRNA THREONYLCARBAMOYLADENOSINE DEHYDRATASE"/>
    <property type="match status" value="1"/>
</dbReference>
<dbReference type="InterPro" id="IPR035985">
    <property type="entry name" value="Ubiquitin-activating_enz"/>
</dbReference>
<evidence type="ECO:0000313" key="2">
    <source>
        <dbReference type="EMBL" id="SDB07835.1"/>
    </source>
</evidence>
<evidence type="ECO:0000259" key="1">
    <source>
        <dbReference type="Pfam" id="PF00899"/>
    </source>
</evidence>
<dbReference type="GO" id="GO:0016779">
    <property type="term" value="F:nucleotidyltransferase activity"/>
    <property type="evidence" value="ECO:0007669"/>
    <property type="project" value="UniProtKB-KW"/>
</dbReference>
<keyword evidence="3" id="KW-1185">Reference proteome</keyword>
<dbReference type="SUPFAM" id="SSF69572">
    <property type="entry name" value="Activating enzymes of the ubiquitin-like proteins"/>
    <property type="match status" value="1"/>
</dbReference>
<keyword evidence="2" id="KW-0548">Nucleotidyltransferase</keyword>
<feature type="domain" description="THIF-type NAD/FAD binding fold" evidence="1">
    <location>
        <begin position="12"/>
        <end position="236"/>
    </location>
</feature>
<dbReference type="AlphaFoldDB" id="A0A1G6AHG3"/>
<dbReference type="InterPro" id="IPR000594">
    <property type="entry name" value="ThiF_NAD_FAD-bd"/>
</dbReference>
<reference evidence="2 3" key="1">
    <citation type="submission" date="2016-10" db="EMBL/GenBank/DDBJ databases">
        <authorList>
            <person name="de Groot N.N."/>
        </authorList>
    </citation>
    <scope>NUCLEOTIDE SEQUENCE [LARGE SCALE GENOMIC DNA]</scope>
    <source>
        <strain evidence="2 3">ASO4-2</strain>
    </source>
</reference>
<accession>A0A1G6AHG3</accession>
<name>A0A1G6AHG3_9BACT</name>
<gene>
    <name evidence="2" type="ORF">SAMN05660653_00339</name>
</gene>
<dbReference type="Proteomes" id="UP000198771">
    <property type="component" value="Unassembled WGS sequence"/>
</dbReference>
<dbReference type="GO" id="GO:0008641">
    <property type="term" value="F:ubiquitin-like modifier activating enzyme activity"/>
    <property type="evidence" value="ECO:0007669"/>
    <property type="project" value="InterPro"/>
</dbReference>
<dbReference type="PANTHER" id="PTHR43267">
    <property type="entry name" value="TRNA THREONYLCARBAMOYLADENOSINE DEHYDRATASE"/>
    <property type="match status" value="1"/>
</dbReference>
<dbReference type="GO" id="GO:0061503">
    <property type="term" value="F:tRNA threonylcarbamoyladenosine dehydratase"/>
    <property type="evidence" value="ECO:0007669"/>
    <property type="project" value="TreeGrafter"/>
</dbReference>
<organism evidence="2 3">
    <name type="scientific">Desulfonatronum thiosulfatophilum</name>
    <dbReference type="NCBI Taxonomy" id="617002"/>
    <lineage>
        <taxon>Bacteria</taxon>
        <taxon>Pseudomonadati</taxon>
        <taxon>Thermodesulfobacteriota</taxon>
        <taxon>Desulfovibrionia</taxon>
        <taxon>Desulfovibrionales</taxon>
        <taxon>Desulfonatronaceae</taxon>
        <taxon>Desulfonatronum</taxon>
    </lineage>
</organism>
<sequence length="242" mass="26064">MAESFSRRYVRHFTTLTEQDQQRLHSSKICQLGLGGLGGTLLEMLARMGFGRRGEGWIRTADGDVFEDSNLNRQLFCLESNIGRPKAEGAMTRIEAVNSDIDLTARQTVVMPDEMPGFIQGADIVLDALGDLPSKLALRRAAAAAGLPVVSAGVAGWTGFITTHLPNDMYSDIFQGVLAQGEGAEVSLGTLAPCVWLIAALQCREAVALACGHPPLFHGSLHIVDLTDAGWERIMLMPESAE</sequence>
<keyword evidence="2" id="KW-0808">Transferase</keyword>
<evidence type="ECO:0000313" key="3">
    <source>
        <dbReference type="Proteomes" id="UP000198771"/>
    </source>
</evidence>
<dbReference type="Gene3D" id="3.40.50.720">
    <property type="entry name" value="NAD(P)-binding Rossmann-like Domain"/>
    <property type="match status" value="1"/>
</dbReference>
<proteinExistence type="predicted"/>
<protein>
    <submittedName>
        <fullName evidence="2">Molybdopterin or thiamine biosynthesis adenylyltransferase</fullName>
    </submittedName>
</protein>
<dbReference type="Pfam" id="PF00899">
    <property type="entry name" value="ThiF"/>
    <property type="match status" value="1"/>
</dbReference>
<dbReference type="InterPro" id="IPR045886">
    <property type="entry name" value="ThiF/MoeB/HesA"/>
</dbReference>